<dbReference type="SUPFAM" id="SSF53383">
    <property type="entry name" value="PLP-dependent transferases"/>
    <property type="match status" value="1"/>
</dbReference>
<evidence type="ECO:0000256" key="2">
    <source>
        <dbReference type="ARBA" id="ARBA00037999"/>
    </source>
</evidence>
<evidence type="ECO:0000313" key="7">
    <source>
        <dbReference type="Proteomes" id="UP000194450"/>
    </source>
</evidence>
<dbReference type="PANTHER" id="PTHR30244:SF36">
    <property type="entry name" value="3-OXO-GLUCOSE-6-PHOSPHATE:GLUTAMATE AMINOTRANSFERASE"/>
    <property type="match status" value="1"/>
</dbReference>
<evidence type="ECO:0000256" key="4">
    <source>
        <dbReference type="PIRSR" id="PIRSR000390-2"/>
    </source>
</evidence>
<dbReference type="InterPro" id="IPR000653">
    <property type="entry name" value="DegT/StrS_aminotransferase"/>
</dbReference>
<evidence type="ECO:0000256" key="5">
    <source>
        <dbReference type="RuleBase" id="RU004508"/>
    </source>
</evidence>
<sequence length="373" mass="40896">MIKFLDLRQLNARHQTELEQACSRVVQSGFYIGGPEVTAFEREFADYCGSAHCIGVANGLDALTLTLRAWLELGQIKPGAEVLVPSNTFIATVLAVTAAGLTPVLVEPNPDTHLLEVAQVEEAITQHTRVIMPVHLYGQLVDMPALMKLARQHNLLVLEDAAQAHGASLNGQLAGSFGDAAGFSFYPGKNLGALGDAGAVTTSDNELAQVIRSLGNYGSTEKYHNTYQGVNSRLDPMQAALLRVKLPYLTADTERRRDIATQYLSGITNPLLQLPQQGDQLAHVWHLFVVRTQRRQELQAWLQQYGIETHIHYPLAPHQQQAYSALRHLSLPVAEQLQHEVLSLPLNPLLSDAEVQVVINACNAFKPSAEEVL</sequence>
<feature type="active site" description="Proton acceptor" evidence="3">
    <location>
        <position position="189"/>
    </location>
</feature>
<evidence type="ECO:0000313" key="6">
    <source>
        <dbReference type="EMBL" id="SMQ62281.1"/>
    </source>
</evidence>
<dbReference type="PIRSF" id="PIRSF000390">
    <property type="entry name" value="PLP_StrS"/>
    <property type="match status" value="1"/>
</dbReference>
<accession>A0A1Y6EM51</accession>
<reference evidence="7" key="1">
    <citation type="submission" date="2017-04" db="EMBL/GenBank/DDBJ databases">
        <authorList>
            <person name="Varghese N."/>
            <person name="Submissions S."/>
        </authorList>
    </citation>
    <scope>NUCLEOTIDE SEQUENCE [LARGE SCALE GENOMIC DNA]</scope>
</reference>
<dbReference type="Gene3D" id="3.90.1150.10">
    <property type="entry name" value="Aspartate Aminotransferase, domain 1"/>
    <property type="match status" value="1"/>
</dbReference>
<dbReference type="PANTHER" id="PTHR30244">
    <property type="entry name" value="TRANSAMINASE"/>
    <property type="match status" value="1"/>
</dbReference>
<keyword evidence="1 4" id="KW-0663">Pyridoxal phosphate</keyword>
<feature type="modified residue" description="N6-(pyridoxal phosphate)lysine" evidence="4">
    <location>
        <position position="189"/>
    </location>
</feature>
<dbReference type="GO" id="GO:0030170">
    <property type="term" value="F:pyridoxal phosphate binding"/>
    <property type="evidence" value="ECO:0007669"/>
    <property type="project" value="TreeGrafter"/>
</dbReference>
<comment type="similarity">
    <text evidence="2 5">Belongs to the DegT/DnrJ/EryC1 family.</text>
</comment>
<dbReference type="GO" id="GO:0000271">
    <property type="term" value="P:polysaccharide biosynthetic process"/>
    <property type="evidence" value="ECO:0007669"/>
    <property type="project" value="TreeGrafter"/>
</dbReference>
<dbReference type="Pfam" id="PF01041">
    <property type="entry name" value="DegT_DnrJ_EryC1"/>
    <property type="match status" value="1"/>
</dbReference>
<dbReference type="Proteomes" id="UP000194450">
    <property type="component" value="Unassembled WGS sequence"/>
</dbReference>
<keyword evidence="7" id="KW-1185">Reference proteome</keyword>
<proteinExistence type="inferred from homology"/>
<dbReference type="OrthoDB" id="9804264at2"/>
<dbReference type="InterPro" id="IPR015421">
    <property type="entry name" value="PyrdxlP-dep_Trfase_major"/>
</dbReference>
<dbReference type="AlphaFoldDB" id="A0A1Y6EM51"/>
<organism evidence="6 7">
    <name type="scientific">Pseudidiomarina planktonica</name>
    <dbReference type="NCBI Taxonomy" id="1323738"/>
    <lineage>
        <taxon>Bacteria</taxon>
        <taxon>Pseudomonadati</taxon>
        <taxon>Pseudomonadota</taxon>
        <taxon>Gammaproteobacteria</taxon>
        <taxon>Alteromonadales</taxon>
        <taxon>Idiomarinaceae</taxon>
        <taxon>Pseudidiomarina</taxon>
    </lineage>
</organism>
<name>A0A1Y6EM51_9GAMM</name>
<dbReference type="InterPro" id="IPR015422">
    <property type="entry name" value="PyrdxlP-dep_Trfase_small"/>
</dbReference>
<evidence type="ECO:0000256" key="1">
    <source>
        <dbReference type="ARBA" id="ARBA00022898"/>
    </source>
</evidence>
<evidence type="ECO:0000256" key="3">
    <source>
        <dbReference type="PIRSR" id="PIRSR000390-1"/>
    </source>
</evidence>
<protein>
    <submittedName>
        <fullName evidence="6">dTDP-4-amino-4,6-dideoxygalactose transaminase</fullName>
    </submittedName>
</protein>
<dbReference type="EMBL" id="FXWH01000001">
    <property type="protein sequence ID" value="SMQ62281.1"/>
    <property type="molecule type" value="Genomic_DNA"/>
</dbReference>
<dbReference type="RefSeq" id="WP_086433848.1">
    <property type="nucleotide sequence ID" value="NZ_FXWH01000001.1"/>
</dbReference>
<dbReference type="CDD" id="cd00616">
    <property type="entry name" value="AHBA_syn"/>
    <property type="match status" value="1"/>
</dbReference>
<dbReference type="Gene3D" id="3.40.640.10">
    <property type="entry name" value="Type I PLP-dependent aspartate aminotransferase-like (Major domain)"/>
    <property type="match status" value="1"/>
</dbReference>
<dbReference type="GO" id="GO:0008483">
    <property type="term" value="F:transaminase activity"/>
    <property type="evidence" value="ECO:0007669"/>
    <property type="project" value="TreeGrafter"/>
</dbReference>
<gene>
    <name evidence="6" type="ORF">SAMN06297229_0685</name>
</gene>
<dbReference type="InterPro" id="IPR015424">
    <property type="entry name" value="PyrdxlP-dep_Trfase"/>
</dbReference>